<evidence type="ECO:0000313" key="8">
    <source>
        <dbReference type="EMBL" id="CDS17064.1"/>
    </source>
</evidence>
<keyword evidence="3 6" id="KW-1133">Transmembrane helix</keyword>
<dbReference type="AlphaFoldDB" id="A0A068WHI1"/>
<keyword evidence="4 6" id="KW-0472">Membrane</keyword>
<dbReference type="InterPro" id="IPR052954">
    <property type="entry name" value="GPCR-Ligand_Int"/>
</dbReference>
<name>A0A068WHI1_ECHGR</name>
<protein>
    <submittedName>
        <fullName evidence="8 10">Rhodopsin orphan GPCR</fullName>
    </submittedName>
</protein>
<organism evidence="8">
    <name type="scientific">Echinococcus granulosus</name>
    <name type="common">Hydatid tapeworm</name>
    <dbReference type="NCBI Taxonomy" id="6210"/>
    <lineage>
        <taxon>Eukaryota</taxon>
        <taxon>Metazoa</taxon>
        <taxon>Spiralia</taxon>
        <taxon>Lophotrochozoa</taxon>
        <taxon>Platyhelminthes</taxon>
        <taxon>Cestoda</taxon>
        <taxon>Eucestoda</taxon>
        <taxon>Cyclophyllidea</taxon>
        <taxon>Taeniidae</taxon>
        <taxon>Echinococcus</taxon>
        <taxon>Echinococcus granulosus group</taxon>
    </lineage>
</organism>
<feature type="transmembrane region" description="Helical" evidence="6">
    <location>
        <begin position="303"/>
        <end position="329"/>
    </location>
</feature>
<feature type="transmembrane region" description="Helical" evidence="6">
    <location>
        <begin position="130"/>
        <end position="152"/>
    </location>
</feature>
<dbReference type="Pfam" id="PF00001">
    <property type="entry name" value="7tm_1"/>
    <property type="match status" value="1"/>
</dbReference>
<evidence type="ECO:0000256" key="2">
    <source>
        <dbReference type="ARBA" id="ARBA00022692"/>
    </source>
</evidence>
<dbReference type="InterPro" id="IPR000276">
    <property type="entry name" value="GPCR_Rhodpsn"/>
</dbReference>
<feature type="compositionally biased region" description="Polar residues" evidence="5">
    <location>
        <begin position="401"/>
        <end position="418"/>
    </location>
</feature>
<evidence type="ECO:0000256" key="3">
    <source>
        <dbReference type="ARBA" id="ARBA00022989"/>
    </source>
</evidence>
<evidence type="ECO:0000313" key="10">
    <source>
        <dbReference type="WBParaSite" id="EgrG_000978800"/>
    </source>
</evidence>
<reference evidence="10" key="3">
    <citation type="submission" date="2020-10" db="UniProtKB">
        <authorList>
            <consortium name="WormBaseParasite"/>
        </authorList>
    </citation>
    <scope>IDENTIFICATION</scope>
</reference>
<evidence type="ECO:0000259" key="7">
    <source>
        <dbReference type="PROSITE" id="PS50262"/>
    </source>
</evidence>
<sequence>MDPHGKLLGNITVVTQAPIVCPNGTLDVITRNNGSDLLMYSRFAPPINEMVEKVSYPIWCSLGLPGSILSIYIWSRRNMRKQGSVAAAIYQAALGWVDLFFFLVQLMWYLHTAWRLRTLDHIVVCEGFAIANYLIQYASPMLTLVFTVERYIAICFPFRAGARNFGNNCKSAFHVVLATIVFCALLASVQGVFYTVSNGNCGLRPDFEQEGEPEWLFYTGWIMFTELLMFGLVPIICLILNILVIRALHRLSHEESSASKRDRVLPRLPKNNSCARFSTTSSVFLPQLETSFNERQSKQSSTLTLLCVSFYLIFAHLSVAVMVVLYIILPMGDICMTDEEISKDPVWRRHFRFFTVRSLIESFGISHYAAKFYIYLATSAAFREQCANVLRCGKRRHVTVEPSSYQPQTPGSLTNGDSTFMGAMAQSTASSNARLGPSTSSVLMPFRRISASSLGSRVFGGGGGAGDRRTPRVRPAGGLSRTVLNDIGPIPVSTITITTNTFIPPCSAPSLPSPKSRDNRARPNVQRALYSDNMHIHMLCFVFEVAGTMST</sequence>
<feature type="transmembrane region" description="Helical" evidence="6">
    <location>
        <begin position="87"/>
        <end position="110"/>
    </location>
</feature>
<dbReference type="Gene3D" id="1.20.1070.10">
    <property type="entry name" value="Rhodopsin 7-helix transmembrane proteins"/>
    <property type="match status" value="1"/>
</dbReference>
<accession>A0A068WHI1</accession>
<proteinExistence type="predicted"/>
<dbReference type="PROSITE" id="PS50262">
    <property type="entry name" value="G_PROTEIN_RECEP_F1_2"/>
    <property type="match status" value="1"/>
</dbReference>
<dbReference type="PANTHER" id="PTHR46641">
    <property type="entry name" value="FMRFAMIDE RECEPTOR-RELATED"/>
    <property type="match status" value="1"/>
</dbReference>
<feature type="transmembrane region" description="Helical" evidence="6">
    <location>
        <begin position="56"/>
        <end position="75"/>
    </location>
</feature>
<keyword evidence="2 6" id="KW-0812">Transmembrane</keyword>
<dbReference type="InterPro" id="IPR017452">
    <property type="entry name" value="GPCR_Rhodpsn_7TM"/>
</dbReference>
<feature type="transmembrane region" description="Helical" evidence="6">
    <location>
        <begin position="172"/>
        <end position="195"/>
    </location>
</feature>
<reference evidence="8 9" key="1">
    <citation type="journal article" date="2013" name="Nature">
        <title>The genomes of four tapeworm species reveal adaptations to parasitism.</title>
        <authorList>
            <person name="Tsai I.J."/>
            <person name="Zarowiecki M."/>
            <person name="Holroyd N."/>
            <person name="Garciarrubio A."/>
            <person name="Sanchez-Flores A."/>
            <person name="Brooks K.L."/>
            <person name="Tracey A."/>
            <person name="Bobes R.J."/>
            <person name="Fragoso G."/>
            <person name="Sciutto E."/>
            <person name="Aslett M."/>
            <person name="Beasley H."/>
            <person name="Bennett H.M."/>
            <person name="Cai J."/>
            <person name="Camicia F."/>
            <person name="Clark R."/>
            <person name="Cucher M."/>
            <person name="De Silva N."/>
            <person name="Day T.A."/>
            <person name="Deplazes P."/>
            <person name="Estrada K."/>
            <person name="Fernandez C."/>
            <person name="Holland P.W."/>
            <person name="Hou J."/>
            <person name="Hu S."/>
            <person name="Huckvale T."/>
            <person name="Hung S.S."/>
            <person name="Kamenetzky L."/>
            <person name="Keane J.A."/>
            <person name="Kiss F."/>
            <person name="Koziol U."/>
            <person name="Lambert O."/>
            <person name="Liu K."/>
            <person name="Luo X."/>
            <person name="Luo Y."/>
            <person name="Macchiaroli N."/>
            <person name="Nichol S."/>
            <person name="Paps J."/>
            <person name="Parkinson J."/>
            <person name="Pouchkina-Stantcheva N."/>
            <person name="Riddiford N."/>
            <person name="Rosenzvit M."/>
            <person name="Salinas G."/>
            <person name="Wasmuth J.D."/>
            <person name="Zamanian M."/>
            <person name="Zheng Y."/>
            <person name="Cai X."/>
            <person name="Soberon X."/>
            <person name="Olson P.D."/>
            <person name="Laclette J.P."/>
            <person name="Brehm K."/>
            <person name="Berriman M."/>
            <person name="Garciarrubio A."/>
            <person name="Bobes R.J."/>
            <person name="Fragoso G."/>
            <person name="Sanchez-Flores A."/>
            <person name="Estrada K."/>
            <person name="Cevallos M.A."/>
            <person name="Morett E."/>
            <person name="Gonzalez V."/>
            <person name="Portillo T."/>
            <person name="Ochoa-Leyva A."/>
            <person name="Jose M.V."/>
            <person name="Sciutto E."/>
            <person name="Landa A."/>
            <person name="Jimenez L."/>
            <person name="Valdes V."/>
            <person name="Carrero J.C."/>
            <person name="Larralde C."/>
            <person name="Morales-Montor J."/>
            <person name="Limon-Lason J."/>
            <person name="Soberon X."/>
            <person name="Laclette J.P."/>
        </authorList>
    </citation>
    <scope>NUCLEOTIDE SEQUENCE [LARGE SCALE GENOMIC DNA]</scope>
</reference>
<feature type="region of interest" description="Disordered" evidence="5">
    <location>
        <begin position="401"/>
        <end position="420"/>
    </location>
</feature>
<dbReference type="GO" id="GO:0016020">
    <property type="term" value="C:membrane"/>
    <property type="evidence" value="ECO:0007669"/>
    <property type="project" value="UniProtKB-SubCell"/>
</dbReference>
<feature type="transmembrane region" description="Helical" evidence="6">
    <location>
        <begin position="215"/>
        <end position="244"/>
    </location>
</feature>
<dbReference type="EMBL" id="LK028577">
    <property type="protein sequence ID" value="CDS17064.1"/>
    <property type="molecule type" value="Genomic_DNA"/>
</dbReference>
<dbReference type="PANTHER" id="PTHR46641:SF18">
    <property type="entry name" value="G-PROTEIN COUPLED RECEPTORS FAMILY 1 PROFILE DOMAIN-CONTAINING PROTEIN"/>
    <property type="match status" value="1"/>
</dbReference>
<feature type="domain" description="G-protein coupled receptors family 1 profile" evidence="7">
    <location>
        <begin position="66"/>
        <end position="375"/>
    </location>
</feature>
<dbReference type="OrthoDB" id="9990906at2759"/>
<reference evidence="8" key="2">
    <citation type="submission" date="2014-06" db="EMBL/GenBank/DDBJ databases">
        <authorList>
            <person name="Aslett M."/>
        </authorList>
    </citation>
    <scope>NUCLEOTIDE SEQUENCE</scope>
</reference>
<evidence type="ECO:0000256" key="5">
    <source>
        <dbReference type="SAM" id="MobiDB-lite"/>
    </source>
</evidence>
<comment type="subcellular location">
    <subcellularLocation>
        <location evidence="1">Membrane</location>
    </subcellularLocation>
</comment>
<evidence type="ECO:0000256" key="6">
    <source>
        <dbReference type="SAM" id="Phobius"/>
    </source>
</evidence>
<evidence type="ECO:0000256" key="1">
    <source>
        <dbReference type="ARBA" id="ARBA00004370"/>
    </source>
</evidence>
<dbReference type="GO" id="GO:0004930">
    <property type="term" value="F:G protein-coupled receptor activity"/>
    <property type="evidence" value="ECO:0007669"/>
    <property type="project" value="InterPro"/>
</dbReference>
<dbReference type="WBParaSite" id="EgrG_000978800">
    <property type="protein sequence ID" value="EgrG_000978800"/>
    <property type="gene ID" value="EgrG_000978800"/>
</dbReference>
<gene>
    <name evidence="10" type="primary">EGR_02609</name>
    <name evidence="8" type="ORF">EgrG_000978800</name>
</gene>
<evidence type="ECO:0000313" key="9">
    <source>
        <dbReference type="Proteomes" id="UP000492820"/>
    </source>
</evidence>
<dbReference type="SUPFAM" id="SSF81321">
    <property type="entry name" value="Family A G protein-coupled receptor-like"/>
    <property type="match status" value="1"/>
</dbReference>
<evidence type="ECO:0000256" key="4">
    <source>
        <dbReference type="ARBA" id="ARBA00023136"/>
    </source>
</evidence>
<dbReference type="Proteomes" id="UP000492820">
    <property type="component" value="Unassembled WGS sequence"/>
</dbReference>